<feature type="compositionally biased region" description="Polar residues" evidence="1">
    <location>
        <begin position="213"/>
        <end position="227"/>
    </location>
</feature>
<evidence type="ECO:0000256" key="1">
    <source>
        <dbReference type="SAM" id="MobiDB-lite"/>
    </source>
</evidence>
<dbReference type="Pfam" id="PF12751">
    <property type="entry name" value="Vac7"/>
    <property type="match status" value="1"/>
</dbReference>
<dbReference type="InParanoid" id="G8ZS03"/>
<feature type="compositionally biased region" description="Acidic residues" evidence="1">
    <location>
        <begin position="598"/>
        <end position="610"/>
    </location>
</feature>
<dbReference type="FunCoup" id="G8ZS03">
    <property type="interactions" value="25"/>
</dbReference>
<feature type="compositionally biased region" description="Basic and acidic residues" evidence="1">
    <location>
        <begin position="886"/>
        <end position="895"/>
    </location>
</feature>
<evidence type="ECO:0008006" key="5">
    <source>
        <dbReference type="Google" id="ProtNLM"/>
    </source>
</evidence>
<dbReference type="PANTHER" id="PTHR28258">
    <property type="entry name" value="VACUOLAR SEGREGATION PROTEIN 7"/>
    <property type="match status" value="1"/>
</dbReference>
<dbReference type="EMBL" id="HE616744">
    <property type="protein sequence ID" value="CCE91295.1"/>
    <property type="molecule type" value="Genomic_DNA"/>
</dbReference>
<sequence>MVEGDHKLIVETETVEAPVSSLLMASTGTGNNGAGGNVNCAKVQLKDALEHGVPPAAIKTVTANSLGSKNDAGLLKKNYSVLPAGASSVAHDGLTDSGSNINLIDNNPLSPHISQASVRNKKSSLLIDSANDKTAEGDDVPKGRGMEGDKTLRKHMEEIANANRDDVESKTNGETEHNVSRSAQSSKTSTTVPTPLMLPVATHAIAGAIVPPTSTVSATTGTQANRPTETKPSKIIERPPITATNSRDVLLDDEVRKKAVNGTTTGGVNANADLALKKSSTVHSEDIHHDLDSLQKPTKADFFAARLASAVGENEISDSEETFIYESAANSTKNAIAPPAFDQHNDHSQQLQHGIASKMSVPVLNNNAKLLSRLKNTRHTSMSALPISASTKHLANDIANRNESLVTSTPVPNPTSSAPNDDAASTKSSDHLNGAKVNDLQSVKSVHSEMRSPDKRLSLTSMGKMNPTGNLLNNATKNGHTSRKPSVSNSTLRHVSSTQAGTARGKFVTKPDGDNNKRNLRTTASKIFDANGAPLRRYSGVPDDVNLEDFIEQSNGHYMTNPSNQRDDRTRNFLENNHNNDKRFSRDMTEPYNRSAIQEEEGENDRDEDDLRSMFYYNHRGDLEARPQISDYEEDGEGIDDDNHDDKYYNGSFRNGYNGNGSANYDNGRPTRLLESQFSPSDMHFAPHNFNQPNPNGAQNAQYNSNANEQTPLRIRKPLSRNQLSYSPHNFYTRKSSWAKIRHCVYFTFIVISLLTVGFILGFLLATNKELQGFNIVIMDNILSSSDELLFDITVTAFNPGFFAIGVQDVNLDIFAKSSHIPKTMMLESGSNTSPSRETILLGTVCSLETPLKFEGGFLKRSYDVSVSTVKLLDPGSKADNPDDDEGKKGDSQKKDDVAKWKSLIQHEYELIVRGSMQYKIPFFRSNKSIAVQSSADVHPGKDGDEEYNKFLLL</sequence>
<feature type="region of interest" description="Disordered" evidence="1">
    <location>
        <begin position="213"/>
        <end position="232"/>
    </location>
</feature>
<feature type="compositionally biased region" description="Polar residues" evidence="1">
    <location>
        <begin position="458"/>
        <end position="501"/>
    </location>
</feature>
<dbReference type="eggNOG" id="ENOG502QU5B">
    <property type="taxonomic scope" value="Eukaryota"/>
</dbReference>
<feature type="compositionally biased region" description="Basic and acidic residues" evidence="1">
    <location>
        <begin position="565"/>
        <end position="589"/>
    </location>
</feature>
<dbReference type="KEGG" id="tdl:TDEL_0C04060"/>
<dbReference type="GO" id="GO:1903778">
    <property type="term" value="P:protein localization to vacuolar membrane"/>
    <property type="evidence" value="ECO:0007669"/>
    <property type="project" value="EnsemblFungi"/>
</dbReference>
<keyword evidence="2" id="KW-0812">Transmembrane</keyword>
<dbReference type="RefSeq" id="XP_003680506.1">
    <property type="nucleotide sequence ID" value="XM_003680458.1"/>
</dbReference>
<dbReference type="PANTHER" id="PTHR28258:SF1">
    <property type="entry name" value="VACUOLAR SEGREGATION PROTEIN 7"/>
    <property type="match status" value="1"/>
</dbReference>
<feature type="compositionally biased region" description="Basic and acidic residues" evidence="1">
    <location>
        <begin position="130"/>
        <end position="179"/>
    </location>
</feature>
<dbReference type="GO" id="GO:0000329">
    <property type="term" value="C:fungal-type vacuole membrane"/>
    <property type="evidence" value="ECO:0007669"/>
    <property type="project" value="EnsemblFungi"/>
</dbReference>
<dbReference type="OrthoDB" id="1204at2759"/>
<feature type="compositionally biased region" description="Basic and acidic residues" evidence="1">
    <location>
        <begin position="446"/>
        <end position="457"/>
    </location>
</feature>
<feature type="compositionally biased region" description="Polar residues" evidence="1">
    <location>
        <begin position="180"/>
        <end position="193"/>
    </location>
</feature>
<keyword evidence="4" id="KW-1185">Reference proteome</keyword>
<feature type="region of interest" description="Disordered" evidence="1">
    <location>
        <begin position="405"/>
        <end position="519"/>
    </location>
</feature>
<proteinExistence type="predicted"/>
<accession>G8ZS03</accession>
<name>G8ZS03_TORDE</name>
<feature type="compositionally biased region" description="Polar residues" evidence="1">
    <location>
        <begin position="555"/>
        <end position="564"/>
    </location>
</feature>
<evidence type="ECO:0000256" key="2">
    <source>
        <dbReference type="SAM" id="Phobius"/>
    </source>
</evidence>
<keyword evidence="2" id="KW-1133">Transmembrane helix</keyword>
<dbReference type="AlphaFoldDB" id="G8ZS03"/>
<protein>
    <recommendedName>
        <fullName evidence="5">Vacuolar segregation protein 7</fullName>
    </recommendedName>
</protein>
<feature type="region of interest" description="Disordered" evidence="1">
    <location>
        <begin position="124"/>
        <end position="194"/>
    </location>
</feature>
<evidence type="ECO:0000313" key="4">
    <source>
        <dbReference type="Proteomes" id="UP000005627"/>
    </source>
</evidence>
<dbReference type="HOGENOM" id="CLU_006002_0_0_1"/>
<dbReference type="GeneID" id="11500630"/>
<reference evidence="3 4" key="1">
    <citation type="journal article" date="2011" name="Proc. Natl. Acad. Sci. U.S.A.">
        <title>Evolutionary erosion of yeast sex chromosomes by mating-type switching accidents.</title>
        <authorList>
            <person name="Gordon J.L."/>
            <person name="Armisen D."/>
            <person name="Proux-Wera E."/>
            <person name="Oheigeartaigh S.S."/>
            <person name="Byrne K.P."/>
            <person name="Wolfe K.H."/>
        </authorList>
    </citation>
    <scope>NUCLEOTIDE SEQUENCE [LARGE SCALE GENOMIC DNA]</scope>
    <source>
        <strain evidence="4">ATCC 10662 / CBS 1146 / NBRC 0425 / NCYC 2629 / NRRL Y-866</strain>
    </source>
</reference>
<evidence type="ECO:0000313" key="3">
    <source>
        <dbReference type="EMBL" id="CCE91295.1"/>
    </source>
</evidence>
<dbReference type="GO" id="GO:0010513">
    <property type="term" value="P:positive regulation of phosphatidylinositol biosynthetic process"/>
    <property type="evidence" value="ECO:0007669"/>
    <property type="project" value="EnsemblFungi"/>
</dbReference>
<feature type="region of interest" description="Disordered" evidence="1">
    <location>
        <begin position="874"/>
        <end position="895"/>
    </location>
</feature>
<dbReference type="GO" id="GO:0000011">
    <property type="term" value="P:vacuole inheritance"/>
    <property type="evidence" value="ECO:0007669"/>
    <property type="project" value="TreeGrafter"/>
</dbReference>
<feature type="transmembrane region" description="Helical" evidence="2">
    <location>
        <begin position="745"/>
        <end position="766"/>
    </location>
</feature>
<dbReference type="GO" id="GO:0008047">
    <property type="term" value="F:enzyme activator activity"/>
    <property type="evidence" value="ECO:0007669"/>
    <property type="project" value="EnsemblFungi"/>
</dbReference>
<dbReference type="STRING" id="1076872.G8ZS03"/>
<gene>
    <name evidence="3" type="primary">TDEL0C04060</name>
    <name evidence="3" type="ORF">TDEL_0C04060</name>
</gene>
<keyword evidence="2" id="KW-0472">Membrane</keyword>
<feature type="region of interest" description="Disordered" evidence="1">
    <location>
        <begin position="555"/>
        <end position="610"/>
    </location>
</feature>
<dbReference type="InterPro" id="IPR024260">
    <property type="entry name" value="Vac7"/>
</dbReference>
<dbReference type="Proteomes" id="UP000005627">
    <property type="component" value="Chromosome 3"/>
</dbReference>
<dbReference type="GO" id="GO:0070772">
    <property type="term" value="C:PAS complex"/>
    <property type="evidence" value="ECO:0007669"/>
    <property type="project" value="EnsemblFungi"/>
</dbReference>
<feature type="compositionally biased region" description="Polar residues" evidence="1">
    <location>
        <begin position="405"/>
        <end position="427"/>
    </location>
</feature>
<organism evidence="3 4">
    <name type="scientific">Torulaspora delbrueckii</name>
    <name type="common">Yeast</name>
    <name type="synonym">Candida colliculosa</name>
    <dbReference type="NCBI Taxonomy" id="4950"/>
    <lineage>
        <taxon>Eukaryota</taxon>
        <taxon>Fungi</taxon>
        <taxon>Dikarya</taxon>
        <taxon>Ascomycota</taxon>
        <taxon>Saccharomycotina</taxon>
        <taxon>Saccharomycetes</taxon>
        <taxon>Saccharomycetales</taxon>
        <taxon>Saccharomycetaceae</taxon>
        <taxon>Torulaspora</taxon>
    </lineage>
</organism>